<dbReference type="SUPFAM" id="SSF161098">
    <property type="entry name" value="MetI-like"/>
    <property type="match status" value="1"/>
</dbReference>
<dbReference type="InterPro" id="IPR035906">
    <property type="entry name" value="MetI-like_sf"/>
</dbReference>
<dbReference type="KEGG" id="bko:CKF48_11555"/>
<reference evidence="9 10" key="1">
    <citation type="submission" date="2017-08" db="EMBL/GenBank/DDBJ databases">
        <title>Complete Genome Sequence of Bacillus kochii Oregon-R-modENCODE STRAIN BDGP4, isolated from Drosophila melanogaster gut.</title>
        <authorList>
            <person name="Wan K.H."/>
            <person name="Yu C."/>
            <person name="Park S."/>
            <person name="Hammonds A.S."/>
            <person name="Booth B.W."/>
            <person name="Celniker S.E."/>
        </authorList>
    </citation>
    <scope>NUCLEOTIDE SEQUENCE [LARGE SCALE GENOMIC DNA]</scope>
    <source>
        <strain evidence="9 10">BDGP4</strain>
    </source>
</reference>
<name>A0A248TID6_9BACI</name>
<comment type="subcellular location">
    <subcellularLocation>
        <location evidence="1 7">Cell membrane</location>
        <topology evidence="1 7">Multi-pass membrane protein</topology>
    </subcellularLocation>
</comment>
<dbReference type="OrthoDB" id="8557224at2"/>
<dbReference type="EMBL" id="CP022983">
    <property type="protein sequence ID" value="ASV67889.1"/>
    <property type="molecule type" value="Genomic_DNA"/>
</dbReference>
<keyword evidence="4 7" id="KW-0812">Transmembrane</keyword>
<feature type="transmembrane region" description="Helical" evidence="7">
    <location>
        <begin position="249"/>
        <end position="266"/>
    </location>
</feature>
<dbReference type="GO" id="GO:0055085">
    <property type="term" value="P:transmembrane transport"/>
    <property type="evidence" value="ECO:0007669"/>
    <property type="project" value="InterPro"/>
</dbReference>
<feature type="transmembrane region" description="Helical" evidence="7">
    <location>
        <begin position="79"/>
        <end position="109"/>
    </location>
</feature>
<dbReference type="CDD" id="cd06261">
    <property type="entry name" value="TM_PBP2"/>
    <property type="match status" value="1"/>
</dbReference>
<keyword evidence="10" id="KW-1185">Reference proteome</keyword>
<organism evidence="9 10">
    <name type="scientific">Cytobacillus kochii</name>
    <dbReference type="NCBI Taxonomy" id="859143"/>
    <lineage>
        <taxon>Bacteria</taxon>
        <taxon>Bacillati</taxon>
        <taxon>Bacillota</taxon>
        <taxon>Bacilli</taxon>
        <taxon>Bacillales</taxon>
        <taxon>Bacillaceae</taxon>
        <taxon>Cytobacillus</taxon>
    </lineage>
</organism>
<feature type="domain" description="ABC transmembrane type-1" evidence="8">
    <location>
        <begin position="83"/>
        <end position="267"/>
    </location>
</feature>
<dbReference type="InterPro" id="IPR000515">
    <property type="entry name" value="MetI-like"/>
</dbReference>
<gene>
    <name evidence="9" type="ORF">CKF48_11555</name>
</gene>
<keyword evidence="3" id="KW-1003">Cell membrane</keyword>
<keyword evidence="2 7" id="KW-0813">Transport</keyword>
<evidence type="ECO:0000256" key="7">
    <source>
        <dbReference type="RuleBase" id="RU363032"/>
    </source>
</evidence>
<dbReference type="PROSITE" id="PS50928">
    <property type="entry name" value="ABC_TM1"/>
    <property type="match status" value="1"/>
</dbReference>
<evidence type="ECO:0000256" key="4">
    <source>
        <dbReference type="ARBA" id="ARBA00022692"/>
    </source>
</evidence>
<comment type="similarity">
    <text evidence="7">Belongs to the binding-protein-dependent transport system permease family.</text>
</comment>
<dbReference type="PANTHER" id="PTHR30043:SF1">
    <property type="entry name" value="ABC TRANSPORT SYSTEM PERMEASE PROTEIN P69"/>
    <property type="match status" value="1"/>
</dbReference>
<evidence type="ECO:0000313" key="9">
    <source>
        <dbReference type="EMBL" id="ASV67889.1"/>
    </source>
</evidence>
<protein>
    <submittedName>
        <fullName evidence="9">Phosphonate ABC transporter permease</fullName>
    </submittedName>
</protein>
<feature type="transmembrane region" description="Helical" evidence="7">
    <location>
        <begin position="219"/>
        <end position="243"/>
    </location>
</feature>
<evidence type="ECO:0000313" key="10">
    <source>
        <dbReference type="Proteomes" id="UP000215137"/>
    </source>
</evidence>
<feature type="transmembrane region" description="Helical" evidence="7">
    <location>
        <begin position="130"/>
        <end position="157"/>
    </location>
</feature>
<evidence type="ECO:0000256" key="2">
    <source>
        <dbReference type="ARBA" id="ARBA00022448"/>
    </source>
</evidence>
<feature type="transmembrane region" description="Helical" evidence="7">
    <location>
        <begin position="188"/>
        <end position="207"/>
    </location>
</feature>
<keyword evidence="5 7" id="KW-1133">Transmembrane helix</keyword>
<dbReference type="Gene3D" id="1.10.3720.10">
    <property type="entry name" value="MetI-like"/>
    <property type="match status" value="1"/>
</dbReference>
<keyword evidence="6 7" id="KW-0472">Membrane</keyword>
<dbReference type="GO" id="GO:0005886">
    <property type="term" value="C:plasma membrane"/>
    <property type="evidence" value="ECO:0007669"/>
    <property type="project" value="UniProtKB-SubCell"/>
</dbReference>
<evidence type="ECO:0000256" key="5">
    <source>
        <dbReference type="ARBA" id="ARBA00022989"/>
    </source>
</evidence>
<evidence type="ECO:0000256" key="1">
    <source>
        <dbReference type="ARBA" id="ARBA00004651"/>
    </source>
</evidence>
<dbReference type="AlphaFoldDB" id="A0A248TID6"/>
<feature type="transmembrane region" description="Helical" evidence="7">
    <location>
        <begin position="24"/>
        <end position="44"/>
    </location>
</feature>
<sequence>MGIAYIKRSKTGRINIKIGNKVDYTLKAVLWSLGIVTVVAFLFFDYTGFQLTSALKETMTNLQTMFLTPALTHFSWGEAFYQVGVTLALAVLSTVIGAVIAFFLALLSAENLSNQGVAKVIKTYVAFIRAVPTVLWVLIFAIAAGLGSTAAVLGMLFHSVAYLVKAFSESFEEVDKGVLEALRSTGAGWWQTVVHAVLPSTMTYLLSWTFLRFEINFSVAVAMGAAAGAGGIGFELFMASGFYFDLREVGFITYCILLVAILLELASTQLKKRYFPSQH</sequence>
<evidence type="ECO:0000259" key="8">
    <source>
        <dbReference type="PROSITE" id="PS50928"/>
    </source>
</evidence>
<dbReference type="PANTHER" id="PTHR30043">
    <property type="entry name" value="PHOSPHONATES TRANSPORT SYSTEM PERMEASE PROTEIN"/>
    <property type="match status" value="1"/>
</dbReference>
<dbReference type="RefSeq" id="WP_095371458.1">
    <property type="nucleotide sequence ID" value="NZ_CP022983.1"/>
</dbReference>
<accession>A0A248TID6</accession>
<evidence type="ECO:0000256" key="3">
    <source>
        <dbReference type="ARBA" id="ARBA00022475"/>
    </source>
</evidence>
<proteinExistence type="inferred from homology"/>
<dbReference type="Proteomes" id="UP000215137">
    <property type="component" value="Chromosome"/>
</dbReference>
<evidence type="ECO:0000256" key="6">
    <source>
        <dbReference type="ARBA" id="ARBA00023136"/>
    </source>
</evidence>
<dbReference type="Pfam" id="PF00528">
    <property type="entry name" value="BPD_transp_1"/>
    <property type="match status" value="1"/>
</dbReference>